<dbReference type="EMBL" id="CM046120">
    <property type="protein sequence ID" value="KAI8437694.1"/>
    <property type="molecule type" value="Genomic_DNA"/>
</dbReference>
<evidence type="ECO:0000313" key="1">
    <source>
        <dbReference type="EMBL" id="KAI8437694.1"/>
    </source>
</evidence>
<organism evidence="1 2">
    <name type="scientific">Choristoneura fumiferana</name>
    <name type="common">Spruce budworm moth</name>
    <name type="synonym">Archips fumiferana</name>
    <dbReference type="NCBI Taxonomy" id="7141"/>
    <lineage>
        <taxon>Eukaryota</taxon>
        <taxon>Metazoa</taxon>
        <taxon>Ecdysozoa</taxon>
        <taxon>Arthropoda</taxon>
        <taxon>Hexapoda</taxon>
        <taxon>Insecta</taxon>
        <taxon>Pterygota</taxon>
        <taxon>Neoptera</taxon>
        <taxon>Endopterygota</taxon>
        <taxon>Lepidoptera</taxon>
        <taxon>Glossata</taxon>
        <taxon>Ditrysia</taxon>
        <taxon>Tortricoidea</taxon>
        <taxon>Tortricidae</taxon>
        <taxon>Tortricinae</taxon>
        <taxon>Choristoneura</taxon>
    </lineage>
</organism>
<name>A0ACC0KMW1_CHOFU</name>
<keyword evidence="2" id="KW-1185">Reference proteome</keyword>
<evidence type="ECO:0000313" key="2">
    <source>
        <dbReference type="Proteomes" id="UP001064048"/>
    </source>
</evidence>
<comment type="caution">
    <text evidence="1">The sequence shown here is derived from an EMBL/GenBank/DDBJ whole genome shotgun (WGS) entry which is preliminary data.</text>
</comment>
<proteinExistence type="predicted"/>
<gene>
    <name evidence="1" type="ORF">MSG28_011932</name>
</gene>
<dbReference type="Proteomes" id="UP001064048">
    <property type="component" value="Chromosome 20"/>
</dbReference>
<reference evidence="1 2" key="1">
    <citation type="journal article" date="2022" name="Genome Biol. Evol.">
        <title>The Spruce Budworm Genome: Reconstructing the Evolutionary History of Antifreeze Proteins.</title>
        <authorList>
            <person name="Beliveau C."/>
            <person name="Gagne P."/>
            <person name="Picq S."/>
            <person name="Vernygora O."/>
            <person name="Keeling C.I."/>
            <person name="Pinkney K."/>
            <person name="Doucet D."/>
            <person name="Wen F."/>
            <person name="Johnston J.S."/>
            <person name="Maaroufi H."/>
            <person name="Boyle B."/>
            <person name="Laroche J."/>
            <person name="Dewar K."/>
            <person name="Juretic N."/>
            <person name="Blackburn G."/>
            <person name="Nisole A."/>
            <person name="Brunet B."/>
            <person name="Brandao M."/>
            <person name="Lumley L."/>
            <person name="Duan J."/>
            <person name="Quan G."/>
            <person name="Lucarotti C.J."/>
            <person name="Roe A.D."/>
            <person name="Sperling F.A.H."/>
            <person name="Levesque R.C."/>
            <person name="Cusson M."/>
        </authorList>
    </citation>
    <scope>NUCLEOTIDE SEQUENCE [LARGE SCALE GENOMIC DNA]</scope>
    <source>
        <strain evidence="1">Glfc:IPQL:Cfum</strain>
    </source>
</reference>
<sequence>MSPERIIAFSCVVISVHSHIIADKSQLTALKTLCEHAYSCFHDKVIVCGKSVNEARTFIDLCDMYEYSCEYVMVFRHVKDDEYCPNQKELGVEVG</sequence>
<protein>
    <submittedName>
        <fullName evidence="1">Uncharacterized protein</fullName>
    </submittedName>
</protein>
<accession>A0ACC0KMW1</accession>